<dbReference type="AlphaFoldDB" id="A0A485NY84"/>
<evidence type="ECO:0000313" key="3">
    <source>
        <dbReference type="Proteomes" id="UP000386466"/>
    </source>
</evidence>
<feature type="region of interest" description="Disordered" evidence="1">
    <location>
        <begin position="16"/>
        <end position="53"/>
    </location>
</feature>
<name>A0A485NY84_LYNPA</name>
<sequence>MSAEIVWGRGRTAARRAAVGGGRRGRARRAAPPTPVRGLAGGRRPGRRGRSFS</sequence>
<feature type="compositionally biased region" description="Basic residues" evidence="1">
    <location>
        <begin position="44"/>
        <end position="53"/>
    </location>
</feature>
<protein>
    <submittedName>
        <fullName evidence="2">Uncharacterized protein</fullName>
    </submittedName>
</protein>
<evidence type="ECO:0000313" key="2">
    <source>
        <dbReference type="EMBL" id="VFV39101.1"/>
    </source>
</evidence>
<gene>
    <name evidence="2" type="ORF">LYPA_23C008828</name>
</gene>
<organism evidence="2 3">
    <name type="scientific">Lynx pardinus</name>
    <name type="common">Iberian lynx</name>
    <name type="synonym">Felis pardina</name>
    <dbReference type="NCBI Taxonomy" id="191816"/>
    <lineage>
        <taxon>Eukaryota</taxon>
        <taxon>Metazoa</taxon>
        <taxon>Chordata</taxon>
        <taxon>Craniata</taxon>
        <taxon>Vertebrata</taxon>
        <taxon>Euteleostomi</taxon>
        <taxon>Mammalia</taxon>
        <taxon>Eutheria</taxon>
        <taxon>Laurasiatheria</taxon>
        <taxon>Carnivora</taxon>
        <taxon>Feliformia</taxon>
        <taxon>Felidae</taxon>
        <taxon>Felinae</taxon>
        <taxon>Lynx</taxon>
    </lineage>
</organism>
<evidence type="ECO:0000256" key="1">
    <source>
        <dbReference type="SAM" id="MobiDB-lite"/>
    </source>
</evidence>
<dbReference type="EMBL" id="CAAGRJ010026899">
    <property type="protein sequence ID" value="VFV39101.1"/>
    <property type="molecule type" value="Genomic_DNA"/>
</dbReference>
<reference evidence="2 3" key="1">
    <citation type="submission" date="2019-01" db="EMBL/GenBank/DDBJ databases">
        <authorList>
            <person name="Alioto T."/>
            <person name="Alioto T."/>
        </authorList>
    </citation>
    <scope>NUCLEOTIDE SEQUENCE [LARGE SCALE GENOMIC DNA]</scope>
</reference>
<keyword evidence="3" id="KW-1185">Reference proteome</keyword>
<proteinExistence type="predicted"/>
<accession>A0A485NY84</accession>
<feature type="non-terminal residue" evidence="2">
    <location>
        <position position="53"/>
    </location>
</feature>
<dbReference type="Proteomes" id="UP000386466">
    <property type="component" value="Unassembled WGS sequence"/>
</dbReference>